<proteinExistence type="predicted"/>
<dbReference type="Proteomes" id="UP001234297">
    <property type="component" value="Chromosome 1"/>
</dbReference>
<name>A0ACC2MT91_PERAE</name>
<evidence type="ECO:0000313" key="2">
    <source>
        <dbReference type="Proteomes" id="UP001234297"/>
    </source>
</evidence>
<organism evidence="1 2">
    <name type="scientific">Persea americana</name>
    <name type="common">Avocado</name>
    <dbReference type="NCBI Taxonomy" id="3435"/>
    <lineage>
        <taxon>Eukaryota</taxon>
        <taxon>Viridiplantae</taxon>
        <taxon>Streptophyta</taxon>
        <taxon>Embryophyta</taxon>
        <taxon>Tracheophyta</taxon>
        <taxon>Spermatophyta</taxon>
        <taxon>Magnoliopsida</taxon>
        <taxon>Magnoliidae</taxon>
        <taxon>Laurales</taxon>
        <taxon>Lauraceae</taxon>
        <taxon>Persea</taxon>
    </lineage>
</organism>
<gene>
    <name evidence="1" type="ORF">MRB53_001659</name>
</gene>
<sequence length="153" mass="17371">MASASNSNSMQTEPTHNAGLGTAMGATSERPEWLPEGWKMEVRTRDSGKTKGMKDRFYYDPKNNHRFRSKKEVEYFLQTGTIRRNTPKSKTAGADTNRSSAVRFDFENHPAKVSWVLSNSSEGSWTPYIDNEEVPESIKRVWVAAMKDRCSDT</sequence>
<accession>A0ACC2MT91</accession>
<evidence type="ECO:0000313" key="1">
    <source>
        <dbReference type="EMBL" id="KAJ8648636.1"/>
    </source>
</evidence>
<keyword evidence="2" id="KW-1185">Reference proteome</keyword>
<protein>
    <submittedName>
        <fullName evidence="1">Uncharacterized protein</fullName>
    </submittedName>
</protein>
<reference evidence="1 2" key="1">
    <citation type="journal article" date="2022" name="Hortic Res">
        <title>A haplotype resolved chromosomal level avocado genome allows analysis of novel avocado genes.</title>
        <authorList>
            <person name="Nath O."/>
            <person name="Fletcher S.J."/>
            <person name="Hayward A."/>
            <person name="Shaw L.M."/>
            <person name="Masouleh A.K."/>
            <person name="Furtado A."/>
            <person name="Henry R.J."/>
            <person name="Mitter N."/>
        </authorList>
    </citation>
    <scope>NUCLEOTIDE SEQUENCE [LARGE SCALE GENOMIC DNA]</scope>
    <source>
        <strain evidence="2">cv. Hass</strain>
    </source>
</reference>
<dbReference type="EMBL" id="CM056809">
    <property type="protein sequence ID" value="KAJ8648636.1"/>
    <property type="molecule type" value="Genomic_DNA"/>
</dbReference>
<comment type="caution">
    <text evidence="1">The sequence shown here is derived from an EMBL/GenBank/DDBJ whole genome shotgun (WGS) entry which is preliminary data.</text>
</comment>